<organism evidence="1 2">
    <name type="scientific">Collinsella stercoris DSM 13279</name>
    <dbReference type="NCBI Taxonomy" id="445975"/>
    <lineage>
        <taxon>Bacteria</taxon>
        <taxon>Bacillati</taxon>
        <taxon>Actinomycetota</taxon>
        <taxon>Coriobacteriia</taxon>
        <taxon>Coriobacteriales</taxon>
        <taxon>Coriobacteriaceae</taxon>
        <taxon>Collinsella</taxon>
    </lineage>
</organism>
<name>B6GA40_9ACTN</name>
<comment type="caution">
    <text evidence="1">The sequence shown here is derived from an EMBL/GenBank/DDBJ whole genome shotgun (WGS) entry which is preliminary data.</text>
</comment>
<proteinExistence type="predicted"/>
<dbReference type="EMBL" id="ABXJ01000055">
    <property type="protein sequence ID" value="EEA90895.1"/>
    <property type="molecule type" value="Genomic_DNA"/>
</dbReference>
<dbReference type="OrthoDB" id="3182383at2"/>
<accession>B6GA40</accession>
<reference evidence="1 2" key="2">
    <citation type="submission" date="2008-10" db="EMBL/GenBank/DDBJ databases">
        <authorList>
            <person name="Fulton L."/>
            <person name="Clifton S."/>
            <person name="Fulton B."/>
            <person name="Xu J."/>
            <person name="Minx P."/>
            <person name="Pepin K.H."/>
            <person name="Johnson M."/>
            <person name="Thiruvilangam P."/>
            <person name="Bhonagiri V."/>
            <person name="Nash W.E."/>
            <person name="Mardis E.R."/>
            <person name="Wilson R.K."/>
        </authorList>
    </citation>
    <scope>NUCLEOTIDE SEQUENCE [LARGE SCALE GENOMIC DNA]</scope>
    <source>
        <strain evidence="1 2">DSM 13279</strain>
    </source>
</reference>
<protein>
    <submittedName>
        <fullName evidence="1">Uncharacterized protein</fullName>
    </submittedName>
</protein>
<keyword evidence="2" id="KW-1185">Reference proteome</keyword>
<reference evidence="1 2" key="1">
    <citation type="submission" date="2008-10" db="EMBL/GenBank/DDBJ databases">
        <title>Draft genome sequence of Collinsella stercoris (DSM 13279).</title>
        <authorList>
            <person name="Sudarsanam P."/>
            <person name="Ley R."/>
            <person name="Guruge J."/>
            <person name="Turnbaugh P.J."/>
            <person name="Mahowald M."/>
            <person name="Liep D."/>
            <person name="Gordon J."/>
        </authorList>
    </citation>
    <scope>NUCLEOTIDE SEQUENCE [LARGE SCALE GENOMIC DNA]</scope>
    <source>
        <strain evidence="1 2">DSM 13279</strain>
    </source>
</reference>
<gene>
    <name evidence="1" type="ORF">COLSTE_00933</name>
</gene>
<evidence type="ECO:0000313" key="1">
    <source>
        <dbReference type="EMBL" id="EEA90895.1"/>
    </source>
</evidence>
<sequence>MSMDVFDCGVVLFESQEDEEDLRVECVVTPEGALEILQESDGPITRWCFEESPHRIEAVVEPMGLEALMGYFHVDEPWQLPAILRLEYTGYDCFSRIRALLRRLVVPYAVYEAPIAR</sequence>
<dbReference type="Proteomes" id="UP000003560">
    <property type="component" value="Unassembled WGS sequence"/>
</dbReference>
<dbReference type="HOGENOM" id="CLU_138401_0_0_11"/>
<dbReference type="eggNOG" id="ENOG5032CZH">
    <property type="taxonomic scope" value="Bacteria"/>
</dbReference>
<dbReference type="AlphaFoldDB" id="B6GA40"/>
<evidence type="ECO:0000313" key="2">
    <source>
        <dbReference type="Proteomes" id="UP000003560"/>
    </source>
</evidence>